<keyword evidence="2" id="KW-0648">Protein biosynthesis</keyword>
<feature type="active site" evidence="2">
    <location>
        <position position="153"/>
    </location>
</feature>
<keyword evidence="4" id="KW-1185">Reference proteome</keyword>
<dbReference type="PIRSF" id="PIRSF004749">
    <property type="entry name" value="Pep_def"/>
    <property type="match status" value="1"/>
</dbReference>
<evidence type="ECO:0000256" key="2">
    <source>
        <dbReference type="HAMAP-Rule" id="MF_00163"/>
    </source>
</evidence>
<comment type="catalytic activity">
    <reaction evidence="2">
        <text>N-terminal N-formyl-L-methionyl-[peptide] + H2O = N-terminal L-methionyl-[peptide] + formate</text>
        <dbReference type="Rhea" id="RHEA:24420"/>
        <dbReference type="Rhea" id="RHEA-COMP:10639"/>
        <dbReference type="Rhea" id="RHEA-COMP:10640"/>
        <dbReference type="ChEBI" id="CHEBI:15377"/>
        <dbReference type="ChEBI" id="CHEBI:15740"/>
        <dbReference type="ChEBI" id="CHEBI:49298"/>
        <dbReference type="ChEBI" id="CHEBI:64731"/>
        <dbReference type="EC" id="3.5.1.88"/>
    </reaction>
</comment>
<feature type="binding site" evidence="2">
    <location>
        <position position="152"/>
    </location>
    <ligand>
        <name>Fe cation</name>
        <dbReference type="ChEBI" id="CHEBI:24875"/>
    </ligand>
</feature>
<feature type="binding site" evidence="2">
    <location>
        <position position="156"/>
    </location>
    <ligand>
        <name>Fe cation</name>
        <dbReference type="ChEBI" id="CHEBI:24875"/>
    </ligand>
</feature>
<dbReference type="Gene3D" id="3.90.45.10">
    <property type="entry name" value="Peptide deformylase"/>
    <property type="match status" value="1"/>
</dbReference>
<dbReference type="HAMAP" id="MF_00163">
    <property type="entry name" value="Pep_deformylase"/>
    <property type="match status" value="1"/>
</dbReference>
<evidence type="ECO:0000256" key="1">
    <source>
        <dbReference type="ARBA" id="ARBA00010759"/>
    </source>
</evidence>
<feature type="binding site" evidence="2">
    <location>
        <position position="110"/>
    </location>
    <ligand>
        <name>Fe cation</name>
        <dbReference type="ChEBI" id="CHEBI:24875"/>
    </ligand>
</feature>
<dbReference type="PANTHER" id="PTHR10458:SF22">
    <property type="entry name" value="PEPTIDE DEFORMYLASE"/>
    <property type="match status" value="1"/>
</dbReference>
<comment type="similarity">
    <text evidence="1 2">Belongs to the polypeptide deformylase family.</text>
</comment>
<dbReference type="Pfam" id="PF01327">
    <property type="entry name" value="Pep_deformylase"/>
    <property type="match status" value="1"/>
</dbReference>
<dbReference type="EMBL" id="BAABHM010000011">
    <property type="protein sequence ID" value="GAA4700725.1"/>
    <property type="molecule type" value="Genomic_DNA"/>
</dbReference>
<dbReference type="NCBIfam" id="TIGR00079">
    <property type="entry name" value="pept_deformyl"/>
    <property type="match status" value="1"/>
</dbReference>
<dbReference type="InterPro" id="IPR023635">
    <property type="entry name" value="Peptide_deformylase"/>
</dbReference>
<evidence type="ECO:0000313" key="3">
    <source>
        <dbReference type="EMBL" id="GAA4700725.1"/>
    </source>
</evidence>
<dbReference type="Proteomes" id="UP001500843">
    <property type="component" value="Unassembled WGS sequence"/>
</dbReference>
<dbReference type="SUPFAM" id="SSF56420">
    <property type="entry name" value="Peptide deformylase"/>
    <property type="match status" value="1"/>
</dbReference>
<keyword evidence="2" id="KW-0479">Metal-binding</keyword>
<comment type="function">
    <text evidence="2">Removes the formyl group from the N-terminal Met of newly synthesized proteins. Requires at least a dipeptide for an efficient rate of reaction. N-terminal L-methionine is a prerequisite for activity but the enzyme has broad specificity at other positions.</text>
</comment>
<accession>A0ABP8X5R5</accession>
<dbReference type="InterPro" id="IPR036821">
    <property type="entry name" value="Peptide_deformylase_sf"/>
</dbReference>
<reference evidence="4" key="1">
    <citation type="journal article" date="2019" name="Int. J. Syst. Evol. Microbiol.">
        <title>The Global Catalogue of Microorganisms (GCM) 10K type strain sequencing project: providing services to taxonomists for standard genome sequencing and annotation.</title>
        <authorList>
            <consortium name="The Broad Institute Genomics Platform"/>
            <consortium name="The Broad Institute Genome Sequencing Center for Infectious Disease"/>
            <person name="Wu L."/>
            <person name="Ma J."/>
        </authorList>
    </citation>
    <scope>NUCLEOTIDE SEQUENCE [LARGE SCALE GENOMIC DNA]</scope>
    <source>
        <strain evidence="4">JCM 17975</strain>
    </source>
</reference>
<dbReference type="PANTHER" id="PTHR10458">
    <property type="entry name" value="PEPTIDE DEFORMYLASE"/>
    <property type="match status" value="1"/>
</dbReference>
<dbReference type="NCBIfam" id="NF001159">
    <property type="entry name" value="PRK00150.1-3"/>
    <property type="match status" value="1"/>
</dbReference>
<dbReference type="RefSeq" id="WP_253867182.1">
    <property type="nucleotide sequence ID" value="NZ_BAABHM010000011.1"/>
</dbReference>
<comment type="caution">
    <text evidence="3">The sequence shown here is derived from an EMBL/GenBank/DDBJ whole genome shotgun (WGS) entry which is preliminary data.</text>
</comment>
<sequence length="187" mass="20377">MSSQRSGSSWAMGVADDGVVTIGDPRLKAHTTMVGPAEAGELLQTLTTRLRDLRGAGLAAPQIGVSVRAAVVEVRKTEVFPDRPETGLIQLVDPVVVERSDETVLDWEGCFSVPGYMGQVSRAEHLTVRYTTETGETVTREFTGYPARVVQHEIDHLDGVVYLDRMADLTSLTTTQNYLDHHRPASG</sequence>
<protein>
    <recommendedName>
        <fullName evidence="2">Peptide deformylase</fullName>
        <shortName evidence="2">PDF</shortName>
        <ecNumber evidence="2">3.5.1.88</ecNumber>
    </recommendedName>
    <alternativeName>
        <fullName evidence="2">Polypeptide deformylase</fullName>
    </alternativeName>
</protein>
<name>A0ABP8X5R5_9MICO</name>
<proteinExistence type="inferred from homology"/>
<keyword evidence="2" id="KW-0408">Iron</keyword>
<dbReference type="EC" id="3.5.1.88" evidence="2"/>
<evidence type="ECO:0000313" key="4">
    <source>
        <dbReference type="Proteomes" id="UP001500843"/>
    </source>
</evidence>
<organism evidence="3 4">
    <name type="scientific">Promicromonospora umidemergens</name>
    <dbReference type="NCBI Taxonomy" id="629679"/>
    <lineage>
        <taxon>Bacteria</taxon>
        <taxon>Bacillati</taxon>
        <taxon>Actinomycetota</taxon>
        <taxon>Actinomycetes</taxon>
        <taxon>Micrococcales</taxon>
        <taxon>Promicromonosporaceae</taxon>
        <taxon>Promicromonospora</taxon>
    </lineage>
</organism>
<comment type="cofactor">
    <cofactor evidence="2">
        <name>Fe(2+)</name>
        <dbReference type="ChEBI" id="CHEBI:29033"/>
    </cofactor>
    <text evidence="2">Binds 1 Fe(2+) ion.</text>
</comment>
<keyword evidence="2" id="KW-0378">Hydrolase</keyword>
<dbReference type="CDD" id="cd00487">
    <property type="entry name" value="Pep_deformylase"/>
    <property type="match status" value="1"/>
</dbReference>
<gene>
    <name evidence="2" type="primary">def</name>
    <name evidence="3" type="ORF">GCM10023198_22020</name>
</gene>
<dbReference type="PRINTS" id="PR01576">
    <property type="entry name" value="PDEFORMYLASE"/>
</dbReference>